<keyword evidence="1" id="KW-1133">Transmembrane helix</keyword>
<evidence type="ECO:0000256" key="1">
    <source>
        <dbReference type="SAM" id="Phobius"/>
    </source>
</evidence>
<reference evidence="2 3" key="1">
    <citation type="submission" date="2023-10" db="EMBL/GenBank/DDBJ databases">
        <title>Chromosome-scale genome assembly provides insights into flower coloration mechanisms of Canna indica.</title>
        <authorList>
            <person name="Li C."/>
        </authorList>
    </citation>
    <scope>NUCLEOTIDE SEQUENCE [LARGE SCALE GENOMIC DNA]</scope>
    <source>
        <tissue evidence="2">Flower</tissue>
    </source>
</reference>
<feature type="transmembrane region" description="Helical" evidence="1">
    <location>
        <begin position="319"/>
        <end position="339"/>
    </location>
</feature>
<keyword evidence="1" id="KW-0812">Transmembrane</keyword>
<evidence type="ECO:0000313" key="2">
    <source>
        <dbReference type="EMBL" id="WOL14366.1"/>
    </source>
</evidence>
<protein>
    <recommendedName>
        <fullName evidence="4">PGG domain-containing protein</fullName>
    </recommendedName>
</protein>
<keyword evidence="3" id="KW-1185">Reference proteome</keyword>
<accession>A0AAQ3KY04</accession>
<organism evidence="2 3">
    <name type="scientific">Canna indica</name>
    <name type="common">Indian-shot</name>
    <dbReference type="NCBI Taxonomy" id="4628"/>
    <lineage>
        <taxon>Eukaryota</taxon>
        <taxon>Viridiplantae</taxon>
        <taxon>Streptophyta</taxon>
        <taxon>Embryophyta</taxon>
        <taxon>Tracheophyta</taxon>
        <taxon>Spermatophyta</taxon>
        <taxon>Magnoliopsida</taxon>
        <taxon>Liliopsida</taxon>
        <taxon>Zingiberales</taxon>
        <taxon>Cannaceae</taxon>
        <taxon>Canna</taxon>
    </lineage>
</organism>
<dbReference type="Proteomes" id="UP001327560">
    <property type="component" value="Chromosome 7"/>
</dbReference>
<gene>
    <name evidence="2" type="ORF">Cni_G23146</name>
</gene>
<feature type="transmembrane region" description="Helical" evidence="1">
    <location>
        <begin position="346"/>
        <end position="367"/>
    </location>
</feature>
<keyword evidence="1" id="KW-0472">Membrane</keyword>
<feature type="transmembrane region" description="Helical" evidence="1">
    <location>
        <begin position="255"/>
        <end position="275"/>
    </location>
</feature>
<name>A0AAQ3KY04_9LILI</name>
<dbReference type="AlphaFoldDB" id="A0AAQ3KY04"/>
<evidence type="ECO:0000313" key="3">
    <source>
        <dbReference type="Proteomes" id="UP001327560"/>
    </source>
</evidence>
<feature type="transmembrane region" description="Helical" evidence="1">
    <location>
        <begin position="287"/>
        <end position="307"/>
    </location>
</feature>
<dbReference type="EMBL" id="CP136896">
    <property type="protein sequence ID" value="WOL14366.1"/>
    <property type="molecule type" value="Genomic_DNA"/>
</dbReference>
<evidence type="ECO:0008006" key="4">
    <source>
        <dbReference type="Google" id="ProtNLM"/>
    </source>
</evidence>
<sequence length="380" mass="41437">MALPPFLAALHTDGAQDADPEVITTRIDVRKDTEGDNGERGQQFGRAGASDGQVVHTLCCCPHPPLLSLSHQLCVCSQESRVENQAKSLPEKILVAGNPEVPEVHLRVPGAGAALVAHRQAQRRNRNGSRGSGDLERFQISAESCEARLGKGVDSEARQIYLLAKATCGRDGESPKSSLHPKIHGELGQKQELMNDVLVDLMPEPRLPTTVASLVTQPVHGEIAIQVRTLPNQPSDEQEESHSSRDQAIKNAMKFSYVAISISGAALITIFFEYYVNQSRRDYNLHLKICTLIMLSSFLSGVSIPLLNFVQHHTSVSLQVFKSLKCTTFALLILALLDVSFLFMKIIALFAFIPTIAAVVIACVIASDESSSSSYDHHQQ</sequence>
<proteinExistence type="predicted"/>